<gene>
    <name evidence="4" type="ORF">ACFQ04_15705</name>
</gene>
<evidence type="ECO:0000256" key="1">
    <source>
        <dbReference type="ARBA" id="ARBA00023125"/>
    </source>
</evidence>
<evidence type="ECO:0000256" key="2">
    <source>
        <dbReference type="PROSITE-ProRule" id="PRU00335"/>
    </source>
</evidence>
<dbReference type="Proteomes" id="UP001597068">
    <property type="component" value="Unassembled WGS sequence"/>
</dbReference>
<dbReference type="SUPFAM" id="SSF46689">
    <property type="entry name" value="Homeodomain-like"/>
    <property type="match status" value="1"/>
</dbReference>
<dbReference type="Pfam" id="PF00440">
    <property type="entry name" value="TetR_N"/>
    <property type="match status" value="1"/>
</dbReference>
<dbReference type="InterPro" id="IPR036271">
    <property type="entry name" value="Tet_transcr_reg_TetR-rel_C_sf"/>
</dbReference>
<dbReference type="PROSITE" id="PS50977">
    <property type="entry name" value="HTH_TETR_2"/>
    <property type="match status" value="1"/>
</dbReference>
<protein>
    <submittedName>
        <fullName evidence="4">TetR/AcrR family transcriptional regulator</fullName>
    </submittedName>
</protein>
<reference evidence="5" key="1">
    <citation type="journal article" date="2019" name="Int. J. Syst. Evol. Microbiol.">
        <title>The Global Catalogue of Microorganisms (GCM) 10K type strain sequencing project: providing services to taxonomists for standard genome sequencing and annotation.</title>
        <authorList>
            <consortium name="The Broad Institute Genomics Platform"/>
            <consortium name="The Broad Institute Genome Sequencing Center for Infectious Disease"/>
            <person name="Wu L."/>
            <person name="Ma J."/>
        </authorList>
    </citation>
    <scope>NUCLEOTIDE SEQUENCE [LARGE SCALE GENOMIC DNA]</scope>
    <source>
        <strain evidence="5">CCUG 50873</strain>
    </source>
</reference>
<proteinExistence type="predicted"/>
<feature type="DNA-binding region" description="H-T-H motif" evidence="2">
    <location>
        <begin position="34"/>
        <end position="53"/>
    </location>
</feature>
<dbReference type="SUPFAM" id="SSF48498">
    <property type="entry name" value="Tetracyclin repressor-like, C-terminal domain"/>
    <property type="match status" value="1"/>
</dbReference>
<sequence>MTVGNEDARVARTRADVSRTVRRLLAEEGWDAVTHAHVARVAGYSKTTLYTHWPARADLLRIAVESLGDLPHSEATGDLRADLIAEVTAFRIAIEELALDKVLMALAQQGATVEQIAEVRRALVADGERHVRYLLGTVADGPRCDAAVQMMSGVVLCPAVMYGELPDDELIAQAVDILLGGLGTGGQGAGTA</sequence>
<feature type="domain" description="HTH tetR-type" evidence="3">
    <location>
        <begin position="11"/>
        <end position="71"/>
    </location>
</feature>
<dbReference type="Gene3D" id="1.10.357.10">
    <property type="entry name" value="Tetracycline Repressor, domain 2"/>
    <property type="match status" value="1"/>
</dbReference>
<evidence type="ECO:0000313" key="5">
    <source>
        <dbReference type="Proteomes" id="UP001597068"/>
    </source>
</evidence>
<evidence type="ECO:0000259" key="3">
    <source>
        <dbReference type="PROSITE" id="PS50977"/>
    </source>
</evidence>
<dbReference type="InterPro" id="IPR009057">
    <property type="entry name" value="Homeodomain-like_sf"/>
</dbReference>
<dbReference type="InterPro" id="IPR001647">
    <property type="entry name" value="HTH_TetR"/>
</dbReference>
<dbReference type="Gene3D" id="1.10.10.60">
    <property type="entry name" value="Homeodomain-like"/>
    <property type="match status" value="1"/>
</dbReference>
<dbReference type="RefSeq" id="WP_253648845.1">
    <property type="nucleotide sequence ID" value="NZ_BAAAMO010000006.1"/>
</dbReference>
<comment type="caution">
    <text evidence="4">The sequence shown here is derived from an EMBL/GenBank/DDBJ whole genome shotgun (WGS) entry which is preliminary data.</text>
</comment>
<dbReference type="EMBL" id="JBHTIL010000002">
    <property type="protein sequence ID" value="MFD0927184.1"/>
    <property type="molecule type" value="Genomic_DNA"/>
</dbReference>
<organism evidence="4 5">
    <name type="scientific">Williamsia deligens</name>
    <dbReference type="NCBI Taxonomy" id="321325"/>
    <lineage>
        <taxon>Bacteria</taxon>
        <taxon>Bacillati</taxon>
        <taxon>Actinomycetota</taxon>
        <taxon>Actinomycetes</taxon>
        <taxon>Mycobacteriales</taxon>
        <taxon>Nocardiaceae</taxon>
        <taxon>Williamsia</taxon>
    </lineage>
</organism>
<evidence type="ECO:0000313" key="4">
    <source>
        <dbReference type="EMBL" id="MFD0927184.1"/>
    </source>
</evidence>
<name>A0ABW3GA77_9NOCA</name>
<accession>A0ABW3GA77</accession>
<keyword evidence="5" id="KW-1185">Reference proteome</keyword>
<keyword evidence="1 2" id="KW-0238">DNA-binding</keyword>